<accession>A0A9Q3JGU4</accession>
<feature type="compositionally biased region" description="Polar residues" evidence="1">
    <location>
        <begin position="52"/>
        <end position="61"/>
    </location>
</feature>
<protein>
    <submittedName>
        <fullName evidence="2">Uncharacterized protein</fullName>
    </submittedName>
</protein>
<dbReference type="AlphaFoldDB" id="A0A9Q3JGU4"/>
<keyword evidence="3" id="KW-1185">Reference proteome</keyword>
<evidence type="ECO:0000313" key="3">
    <source>
        <dbReference type="Proteomes" id="UP000765509"/>
    </source>
</evidence>
<name>A0A9Q3JGU4_9BASI</name>
<feature type="compositionally biased region" description="Basic and acidic residues" evidence="1">
    <location>
        <begin position="36"/>
        <end position="47"/>
    </location>
</feature>
<feature type="region of interest" description="Disordered" evidence="1">
    <location>
        <begin position="118"/>
        <end position="143"/>
    </location>
</feature>
<feature type="compositionally biased region" description="Polar residues" evidence="1">
    <location>
        <begin position="125"/>
        <end position="143"/>
    </location>
</feature>
<proteinExistence type="predicted"/>
<dbReference type="EMBL" id="AVOT02072078">
    <property type="protein sequence ID" value="MBW0562152.1"/>
    <property type="molecule type" value="Genomic_DNA"/>
</dbReference>
<comment type="caution">
    <text evidence="2">The sequence shown here is derived from an EMBL/GenBank/DDBJ whole genome shotgun (WGS) entry which is preliminary data.</text>
</comment>
<organism evidence="2 3">
    <name type="scientific">Austropuccinia psidii MF-1</name>
    <dbReference type="NCBI Taxonomy" id="1389203"/>
    <lineage>
        <taxon>Eukaryota</taxon>
        <taxon>Fungi</taxon>
        <taxon>Dikarya</taxon>
        <taxon>Basidiomycota</taxon>
        <taxon>Pucciniomycotina</taxon>
        <taxon>Pucciniomycetes</taxon>
        <taxon>Pucciniales</taxon>
        <taxon>Sphaerophragmiaceae</taxon>
        <taxon>Austropuccinia</taxon>
    </lineage>
</organism>
<gene>
    <name evidence="2" type="ORF">O181_101867</name>
</gene>
<reference evidence="2" key="1">
    <citation type="submission" date="2021-03" db="EMBL/GenBank/DDBJ databases">
        <title>Draft genome sequence of rust myrtle Austropuccinia psidii MF-1, a brazilian biotype.</title>
        <authorList>
            <person name="Quecine M.C."/>
            <person name="Pachon D.M.R."/>
            <person name="Bonatelli M.L."/>
            <person name="Correr F.H."/>
            <person name="Franceschini L.M."/>
            <person name="Leite T.F."/>
            <person name="Margarido G.R.A."/>
            <person name="Almeida C.A."/>
            <person name="Ferrarezi J.A."/>
            <person name="Labate C.A."/>
        </authorList>
    </citation>
    <scope>NUCLEOTIDE SEQUENCE</scope>
    <source>
        <strain evidence="2">MF-1</strain>
    </source>
</reference>
<dbReference type="Proteomes" id="UP000765509">
    <property type="component" value="Unassembled WGS sequence"/>
</dbReference>
<sequence>MFIGTECTQESAISQRKVSERSIISETQLELSISTSKRDKSHSEGSDGHLNQPVQTVSHGVQGQILENVTTKPQRSDELLTYCQNSLKEKEIYKYSNGWNPLSSKPPIEKIEAWHKKDGCKPRESPNSFYHQTTSQPNFLRLK</sequence>
<evidence type="ECO:0000256" key="1">
    <source>
        <dbReference type="SAM" id="MobiDB-lite"/>
    </source>
</evidence>
<evidence type="ECO:0000313" key="2">
    <source>
        <dbReference type="EMBL" id="MBW0562152.1"/>
    </source>
</evidence>
<feature type="region of interest" description="Disordered" evidence="1">
    <location>
        <begin position="29"/>
        <end position="61"/>
    </location>
</feature>